<protein>
    <submittedName>
        <fullName evidence="1">Cohesin subunit rad21</fullName>
    </submittedName>
</protein>
<dbReference type="EMBL" id="GGEC01051870">
    <property type="protein sequence ID" value="MBX32354.1"/>
    <property type="molecule type" value="Transcribed_RNA"/>
</dbReference>
<reference evidence="1" key="1">
    <citation type="submission" date="2018-02" db="EMBL/GenBank/DDBJ databases">
        <title>Rhizophora mucronata_Transcriptome.</title>
        <authorList>
            <person name="Meera S.P."/>
            <person name="Sreeshan A."/>
            <person name="Augustine A."/>
        </authorList>
    </citation>
    <scope>NUCLEOTIDE SEQUENCE</scope>
    <source>
        <tissue evidence="1">Leaf</tissue>
    </source>
</reference>
<evidence type="ECO:0000313" key="1">
    <source>
        <dbReference type="EMBL" id="MBX32359.1"/>
    </source>
</evidence>
<name>A0A2P2MQ59_RHIMU</name>
<accession>A0A2P2MQ59</accession>
<proteinExistence type="predicted"/>
<dbReference type="EMBL" id="GGEC01051875">
    <property type="protein sequence ID" value="MBX32359.1"/>
    <property type="molecule type" value="Transcribed_RNA"/>
</dbReference>
<sequence length="196" mass="21264">MSANCMSTPFPSLTGSIIPSVPSSPQRIGLAGHSPSFAMPKAVLCSSFSETVIPLKSNESRCKHANCADIPVNTISLKISFSKLCLRIIRISSCVQGAFLRKRRMSSVLINCWHIVSPCKTIESSVSTFLFKELCWDEKQTCLLDAIAGAGGVGFIFKTEDLLPTNIEDNKSSSSGMESIVLFDLVTPYDSTSFKL</sequence>
<dbReference type="AlphaFoldDB" id="A0A2P2MQ59"/>
<organism evidence="1">
    <name type="scientific">Rhizophora mucronata</name>
    <name type="common">Asiatic mangrove</name>
    <dbReference type="NCBI Taxonomy" id="61149"/>
    <lineage>
        <taxon>Eukaryota</taxon>
        <taxon>Viridiplantae</taxon>
        <taxon>Streptophyta</taxon>
        <taxon>Embryophyta</taxon>
        <taxon>Tracheophyta</taxon>
        <taxon>Spermatophyta</taxon>
        <taxon>Magnoliopsida</taxon>
        <taxon>eudicotyledons</taxon>
        <taxon>Gunneridae</taxon>
        <taxon>Pentapetalae</taxon>
        <taxon>rosids</taxon>
        <taxon>fabids</taxon>
        <taxon>Malpighiales</taxon>
        <taxon>Rhizophoraceae</taxon>
        <taxon>Rhizophora</taxon>
    </lineage>
</organism>